<dbReference type="InterPro" id="IPR029063">
    <property type="entry name" value="SAM-dependent_MTases_sf"/>
</dbReference>
<proteinExistence type="predicted"/>
<feature type="region of interest" description="Disordered" evidence="1">
    <location>
        <begin position="166"/>
        <end position="185"/>
    </location>
</feature>
<evidence type="ECO:0000313" key="3">
    <source>
        <dbReference type="Proteomes" id="UP001303760"/>
    </source>
</evidence>
<dbReference type="Pfam" id="PF13489">
    <property type="entry name" value="Methyltransf_23"/>
    <property type="match status" value="1"/>
</dbReference>
<comment type="caution">
    <text evidence="2">The sequence shown here is derived from an EMBL/GenBank/DDBJ whole genome shotgun (WGS) entry which is preliminary data.</text>
</comment>
<keyword evidence="3" id="KW-1185">Reference proteome</keyword>
<protein>
    <recommendedName>
        <fullName evidence="4">Methyltransferase domain-containing protein</fullName>
    </recommendedName>
</protein>
<name>A0AAN7C0D9_9PEZI</name>
<reference evidence="2" key="2">
    <citation type="submission" date="2023-05" db="EMBL/GenBank/DDBJ databases">
        <authorList>
            <consortium name="Lawrence Berkeley National Laboratory"/>
            <person name="Steindorff A."/>
            <person name="Hensen N."/>
            <person name="Bonometti L."/>
            <person name="Westerberg I."/>
            <person name="Brannstrom I.O."/>
            <person name="Guillou S."/>
            <person name="Cros-Aarteil S."/>
            <person name="Calhoun S."/>
            <person name="Haridas S."/>
            <person name="Kuo A."/>
            <person name="Mondo S."/>
            <person name="Pangilinan J."/>
            <person name="Riley R."/>
            <person name="Labutti K."/>
            <person name="Andreopoulos B."/>
            <person name="Lipzen A."/>
            <person name="Chen C."/>
            <person name="Yanf M."/>
            <person name="Daum C."/>
            <person name="Ng V."/>
            <person name="Clum A."/>
            <person name="Ohm R."/>
            <person name="Martin F."/>
            <person name="Silar P."/>
            <person name="Natvig D."/>
            <person name="Lalanne C."/>
            <person name="Gautier V."/>
            <person name="Ament-Velasquez S.L."/>
            <person name="Kruys A."/>
            <person name="Hutchinson M.I."/>
            <person name="Powell A.J."/>
            <person name="Barry K."/>
            <person name="Miller A.N."/>
            <person name="Grigoriev I.V."/>
            <person name="Debuchy R."/>
            <person name="Gladieux P."/>
            <person name="Thoren M.H."/>
            <person name="Johannesson H."/>
        </authorList>
    </citation>
    <scope>NUCLEOTIDE SEQUENCE</scope>
    <source>
        <strain evidence="2">CBS 532.94</strain>
    </source>
</reference>
<organism evidence="2 3">
    <name type="scientific">Achaetomium macrosporum</name>
    <dbReference type="NCBI Taxonomy" id="79813"/>
    <lineage>
        <taxon>Eukaryota</taxon>
        <taxon>Fungi</taxon>
        <taxon>Dikarya</taxon>
        <taxon>Ascomycota</taxon>
        <taxon>Pezizomycotina</taxon>
        <taxon>Sordariomycetes</taxon>
        <taxon>Sordariomycetidae</taxon>
        <taxon>Sordariales</taxon>
        <taxon>Chaetomiaceae</taxon>
        <taxon>Achaetomium</taxon>
    </lineage>
</organism>
<dbReference type="AlphaFoldDB" id="A0AAN7C0D9"/>
<accession>A0AAN7C0D9</accession>
<dbReference type="EMBL" id="MU860716">
    <property type="protein sequence ID" value="KAK4233004.1"/>
    <property type="molecule type" value="Genomic_DNA"/>
</dbReference>
<dbReference type="Gene3D" id="3.40.50.150">
    <property type="entry name" value="Vaccinia Virus protein VP39"/>
    <property type="match status" value="1"/>
</dbReference>
<sequence>MASSPPAYFFDRDYRDNSRINLQHYYWEQLFGYLTHPSISLNNARMRIADVGTGTAIWLSELASSLPETVQLDGLDVSLQAAPPPQWLPANVTLRRFDIKNPAVPPELIGAYDVVHIRNFAFVLRDDEIPGSLARLVALLRPGGYLQWGEADVASFRIEKVTAAPAARDTTNGKRDEGPNGTNLTAQDREIQTDALARLFRLSQSQDPRLSPTWVPRLPGLFLAAGLENVQADVRDAPPHLAFSMHEGNLSVHEMIARQTKKKEAVLEELSELMPLVASETHQGACWAFTRRTVVGRKSAAGRRRVVVSGASG</sequence>
<evidence type="ECO:0008006" key="4">
    <source>
        <dbReference type="Google" id="ProtNLM"/>
    </source>
</evidence>
<dbReference type="Proteomes" id="UP001303760">
    <property type="component" value="Unassembled WGS sequence"/>
</dbReference>
<evidence type="ECO:0000256" key="1">
    <source>
        <dbReference type="SAM" id="MobiDB-lite"/>
    </source>
</evidence>
<dbReference type="CDD" id="cd02440">
    <property type="entry name" value="AdoMet_MTases"/>
    <property type="match status" value="1"/>
</dbReference>
<dbReference type="SUPFAM" id="SSF53335">
    <property type="entry name" value="S-adenosyl-L-methionine-dependent methyltransferases"/>
    <property type="match status" value="1"/>
</dbReference>
<reference evidence="2" key="1">
    <citation type="journal article" date="2023" name="Mol. Phylogenet. Evol.">
        <title>Genome-scale phylogeny and comparative genomics of the fungal order Sordariales.</title>
        <authorList>
            <person name="Hensen N."/>
            <person name="Bonometti L."/>
            <person name="Westerberg I."/>
            <person name="Brannstrom I.O."/>
            <person name="Guillou S."/>
            <person name="Cros-Aarteil S."/>
            <person name="Calhoun S."/>
            <person name="Haridas S."/>
            <person name="Kuo A."/>
            <person name="Mondo S."/>
            <person name="Pangilinan J."/>
            <person name="Riley R."/>
            <person name="LaButti K."/>
            <person name="Andreopoulos B."/>
            <person name="Lipzen A."/>
            <person name="Chen C."/>
            <person name="Yan M."/>
            <person name="Daum C."/>
            <person name="Ng V."/>
            <person name="Clum A."/>
            <person name="Steindorff A."/>
            <person name="Ohm R.A."/>
            <person name="Martin F."/>
            <person name="Silar P."/>
            <person name="Natvig D.O."/>
            <person name="Lalanne C."/>
            <person name="Gautier V."/>
            <person name="Ament-Velasquez S.L."/>
            <person name="Kruys A."/>
            <person name="Hutchinson M.I."/>
            <person name="Powell A.J."/>
            <person name="Barry K."/>
            <person name="Miller A.N."/>
            <person name="Grigoriev I.V."/>
            <person name="Debuchy R."/>
            <person name="Gladieux P."/>
            <person name="Hiltunen Thoren M."/>
            <person name="Johannesson H."/>
        </authorList>
    </citation>
    <scope>NUCLEOTIDE SEQUENCE</scope>
    <source>
        <strain evidence="2">CBS 532.94</strain>
    </source>
</reference>
<evidence type="ECO:0000313" key="2">
    <source>
        <dbReference type="EMBL" id="KAK4233004.1"/>
    </source>
</evidence>
<gene>
    <name evidence="2" type="ORF">C8A03DRAFT_48307</name>
</gene>